<dbReference type="OrthoDB" id="10439262at2759"/>
<dbReference type="AlphaFoldDB" id="A0A0V1MH78"/>
<evidence type="ECO:0000313" key="2">
    <source>
        <dbReference type="Proteomes" id="UP000054843"/>
    </source>
</evidence>
<gene>
    <name evidence="1" type="ORF">T10_2529</name>
</gene>
<name>A0A0V1MH78_9BILA</name>
<accession>A0A0V1MH78</accession>
<proteinExistence type="predicted"/>
<evidence type="ECO:0000313" key="1">
    <source>
        <dbReference type="EMBL" id="KRZ71021.1"/>
    </source>
</evidence>
<keyword evidence="2" id="KW-1185">Reference proteome</keyword>
<dbReference type="Proteomes" id="UP000054843">
    <property type="component" value="Unassembled WGS sequence"/>
</dbReference>
<organism evidence="1 2">
    <name type="scientific">Trichinella papuae</name>
    <dbReference type="NCBI Taxonomy" id="268474"/>
    <lineage>
        <taxon>Eukaryota</taxon>
        <taxon>Metazoa</taxon>
        <taxon>Ecdysozoa</taxon>
        <taxon>Nematoda</taxon>
        <taxon>Enoplea</taxon>
        <taxon>Dorylaimia</taxon>
        <taxon>Trichinellida</taxon>
        <taxon>Trichinellidae</taxon>
        <taxon>Trichinella</taxon>
    </lineage>
</organism>
<sequence length="122" mass="14283">MENFEPFLAKALKNAVDALKSLPWGIFTTKFHPSFDLEQFLSFQTAKQLKKHHHLKSLSLRWMIRDCLCYCGCGCIAVLPFYQRNAVFKSTRNADNSSVKLDLRTSIFFSHYPFFLYLSIYE</sequence>
<dbReference type="EMBL" id="JYDO01000103">
    <property type="protein sequence ID" value="KRZ71021.1"/>
    <property type="molecule type" value="Genomic_DNA"/>
</dbReference>
<comment type="caution">
    <text evidence="1">The sequence shown here is derived from an EMBL/GenBank/DDBJ whole genome shotgun (WGS) entry which is preliminary data.</text>
</comment>
<reference evidence="1 2" key="1">
    <citation type="submission" date="2015-01" db="EMBL/GenBank/DDBJ databases">
        <title>Evolution of Trichinella species and genotypes.</title>
        <authorList>
            <person name="Korhonen P.K."/>
            <person name="Edoardo P."/>
            <person name="Giuseppe L.R."/>
            <person name="Gasser R.B."/>
        </authorList>
    </citation>
    <scope>NUCLEOTIDE SEQUENCE [LARGE SCALE GENOMIC DNA]</scope>
    <source>
        <strain evidence="1">ISS1980</strain>
    </source>
</reference>
<protein>
    <submittedName>
        <fullName evidence="1">Uncharacterized protein</fullName>
    </submittedName>
</protein>